<sequence>MPNPFLLSRVLLRFKDKSDELINELSAATFTPDGSLWLGSDESLTLERLSPLEHCIFGKHKSFFMGDFIELFNDEDEIDIEGISYANNYLWITGSHSTKRGKPRGKSAQKDIKRLATIKTDDNRYLLARIPVLDGELLKSCSHPDKPDKKLTAACLKKTETTNILIEALKADSHLSPFLNLQLPSKDNGLDIEGLAVCGDKIFLGLRGPVLRGWAIILELEVVESDPGVLTLKEIGENGTLYKKHFLDLNGLGVRELCLNGEDMIILGGATMALDGLMRVFCLKGVLNHDGDSITSAGSKELEILFDLPFTLGCDRAEGLTLFPCLGESDSLLVVYDSPSPTRKIEPNTIYGDVFRRKV</sequence>
<dbReference type="AlphaFoldDB" id="A0AAE3KMG8"/>
<reference evidence="2" key="1">
    <citation type="submission" date="2022-06" db="EMBL/GenBank/DDBJ databases">
        <title>New cyanobacteria of genus Symplocastrum in benthos of Lake Baikal.</title>
        <authorList>
            <person name="Sorokovikova E."/>
            <person name="Tikhonova I."/>
            <person name="Krasnopeev A."/>
            <person name="Evseev P."/>
            <person name="Gladkikh A."/>
            <person name="Belykh O."/>
        </authorList>
    </citation>
    <scope>NUCLEOTIDE SEQUENCE</scope>
    <source>
        <strain evidence="2">BBK-W-15</strain>
    </source>
</reference>
<dbReference type="EMBL" id="JAMZMM010000099">
    <property type="protein sequence ID" value="MCP2729209.1"/>
    <property type="molecule type" value="Genomic_DNA"/>
</dbReference>
<dbReference type="Proteomes" id="UP001204953">
    <property type="component" value="Unassembled WGS sequence"/>
</dbReference>
<dbReference type="Pfam" id="PF12275">
    <property type="entry name" value="DUF3616"/>
    <property type="match status" value="1"/>
</dbReference>
<dbReference type="RefSeq" id="WP_254011994.1">
    <property type="nucleotide sequence ID" value="NZ_JAMZMM010000099.1"/>
</dbReference>
<name>A0AAE3KMG8_9CYAN</name>
<protein>
    <submittedName>
        <fullName evidence="2">DUF3616 domain-containing protein</fullName>
    </submittedName>
</protein>
<comment type="caution">
    <text evidence="2">The sequence shown here is derived from an EMBL/GenBank/DDBJ whole genome shotgun (WGS) entry which is preliminary data.</text>
</comment>
<proteinExistence type="predicted"/>
<evidence type="ECO:0000259" key="1">
    <source>
        <dbReference type="Pfam" id="PF12275"/>
    </source>
</evidence>
<gene>
    <name evidence="2" type="ORF">NJ959_12150</name>
</gene>
<evidence type="ECO:0000313" key="3">
    <source>
        <dbReference type="Proteomes" id="UP001204953"/>
    </source>
</evidence>
<evidence type="ECO:0000313" key="2">
    <source>
        <dbReference type="EMBL" id="MCP2729209.1"/>
    </source>
</evidence>
<keyword evidence="3" id="KW-1185">Reference proteome</keyword>
<organism evidence="2 3">
    <name type="scientific">Limnofasciculus baicalensis BBK-W-15</name>
    <dbReference type="NCBI Taxonomy" id="2699891"/>
    <lineage>
        <taxon>Bacteria</taxon>
        <taxon>Bacillati</taxon>
        <taxon>Cyanobacteriota</taxon>
        <taxon>Cyanophyceae</taxon>
        <taxon>Coleofasciculales</taxon>
        <taxon>Coleofasciculaceae</taxon>
        <taxon>Limnofasciculus</taxon>
        <taxon>Limnofasciculus baicalensis</taxon>
    </lineage>
</organism>
<feature type="domain" description="DUF3616" evidence="1">
    <location>
        <begin position="24"/>
        <end position="353"/>
    </location>
</feature>
<dbReference type="InterPro" id="IPR022060">
    <property type="entry name" value="DUF3616"/>
</dbReference>
<accession>A0AAE3KMG8</accession>